<sequence>YRMTGCSAPNCVNSYRKGFRLHSFPRNSERRKRWAINMRRRNKNGGAWVPPTHARLCDAHFEECQFETGRKDGWKKLKLTAIPTLFDVPNPPKKFATQRRVLTRNTDIPEISPLLATPKTTDHSYVRPNEKKQLSTSKENQSREDECTDNADTRSIAEPDPCSTITVSDGKDLEIRRWRRSNTRIRLGY</sequence>
<keyword evidence="3" id="KW-0479">Metal-binding</keyword>
<evidence type="ECO:0000256" key="13">
    <source>
        <dbReference type="SAM" id="MobiDB-lite"/>
    </source>
</evidence>
<keyword evidence="11" id="KW-0131">Cell cycle</keyword>
<dbReference type="PANTHER" id="PTHR46600">
    <property type="entry name" value="THAP DOMAIN-CONTAINING"/>
    <property type="match status" value="1"/>
</dbReference>
<keyword evidence="15" id="KW-1185">Reference proteome</keyword>
<feature type="non-terminal residue" evidence="16">
    <location>
        <position position="1"/>
    </location>
</feature>
<keyword evidence="9" id="KW-0804">Transcription</keyword>
<evidence type="ECO:0000256" key="11">
    <source>
        <dbReference type="ARBA" id="ARBA00023306"/>
    </source>
</evidence>
<dbReference type="InterPro" id="IPR026516">
    <property type="entry name" value="THAP1/10"/>
</dbReference>
<feature type="compositionally biased region" description="Basic and acidic residues" evidence="13">
    <location>
        <begin position="120"/>
        <end position="133"/>
    </location>
</feature>
<keyword evidence="8 12" id="KW-0238">DNA-binding</keyword>
<protein>
    <submittedName>
        <fullName evidence="16">THAP domain-containing protein 2-like</fullName>
    </submittedName>
</protein>
<dbReference type="SMART" id="SM00692">
    <property type="entry name" value="DM3"/>
    <property type="match status" value="1"/>
</dbReference>
<evidence type="ECO:0000256" key="9">
    <source>
        <dbReference type="ARBA" id="ARBA00023163"/>
    </source>
</evidence>
<name>A0ABM1F7N3_PRICU</name>
<evidence type="ECO:0000256" key="10">
    <source>
        <dbReference type="ARBA" id="ARBA00023242"/>
    </source>
</evidence>
<evidence type="ECO:0000256" key="12">
    <source>
        <dbReference type="PROSITE-ProRule" id="PRU00309"/>
    </source>
</evidence>
<accession>A0ABM1F7N3</accession>
<proteinExistence type="inferred from homology"/>
<evidence type="ECO:0000256" key="7">
    <source>
        <dbReference type="ARBA" id="ARBA00023054"/>
    </source>
</evidence>
<keyword evidence="4 12" id="KW-0863">Zinc-finger</keyword>
<evidence type="ECO:0000256" key="5">
    <source>
        <dbReference type="ARBA" id="ARBA00022833"/>
    </source>
</evidence>
<feature type="non-terminal residue" evidence="16">
    <location>
        <position position="189"/>
    </location>
</feature>
<dbReference type="Gene3D" id="6.20.210.20">
    <property type="entry name" value="THAP domain"/>
    <property type="match status" value="1"/>
</dbReference>
<evidence type="ECO:0000256" key="4">
    <source>
        <dbReference type="ARBA" id="ARBA00022771"/>
    </source>
</evidence>
<evidence type="ECO:0000256" key="6">
    <source>
        <dbReference type="ARBA" id="ARBA00023015"/>
    </source>
</evidence>
<feature type="domain" description="THAP-type" evidence="14">
    <location>
        <begin position="3"/>
        <end position="86"/>
    </location>
</feature>
<reference evidence="16" key="1">
    <citation type="submission" date="2025-08" db="UniProtKB">
        <authorList>
            <consortium name="RefSeq"/>
        </authorList>
    </citation>
    <scope>IDENTIFICATION</scope>
</reference>
<dbReference type="RefSeq" id="XP_014680454.1">
    <property type="nucleotide sequence ID" value="XM_014824968.1"/>
</dbReference>
<organism evidence="15 16">
    <name type="scientific">Priapulus caudatus</name>
    <name type="common">Priapulid worm</name>
    <dbReference type="NCBI Taxonomy" id="37621"/>
    <lineage>
        <taxon>Eukaryota</taxon>
        <taxon>Metazoa</taxon>
        <taxon>Ecdysozoa</taxon>
        <taxon>Scalidophora</taxon>
        <taxon>Priapulida</taxon>
        <taxon>Priapulimorpha</taxon>
        <taxon>Priapulimorphida</taxon>
        <taxon>Priapulidae</taxon>
        <taxon>Priapulus</taxon>
    </lineage>
</organism>
<dbReference type="PANTHER" id="PTHR46600:SF1">
    <property type="entry name" value="THAP DOMAIN-CONTAINING PROTEIN 1"/>
    <property type="match status" value="1"/>
</dbReference>
<dbReference type="Pfam" id="PF05485">
    <property type="entry name" value="THAP"/>
    <property type="match status" value="1"/>
</dbReference>
<gene>
    <name evidence="16" type="primary">LOC106820451</name>
</gene>
<comment type="subcellular location">
    <subcellularLocation>
        <location evidence="1">Nucleus</location>
        <location evidence="1">Nucleoplasm</location>
    </subcellularLocation>
</comment>
<dbReference type="Proteomes" id="UP000695022">
    <property type="component" value="Unplaced"/>
</dbReference>
<comment type="similarity">
    <text evidence="2">Belongs to the THAP1 family.</text>
</comment>
<evidence type="ECO:0000313" key="16">
    <source>
        <dbReference type="RefSeq" id="XP_014680454.1"/>
    </source>
</evidence>
<dbReference type="InterPro" id="IPR006612">
    <property type="entry name" value="THAP_Znf"/>
</dbReference>
<evidence type="ECO:0000256" key="8">
    <source>
        <dbReference type="ARBA" id="ARBA00023125"/>
    </source>
</evidence>
<dbReference type="PROSITE" id="PS50950">
    <property type="entry name" value="ZF_THAP"/>
    <property type="match status" value="1"/>
</dbReference>
<evidence type="ECO:0000256" key="3">
    <source>
        <dbReference type="ARBA" id="ARBA00022723"/>
    </source>
</evidence>
<keyword evidence="6" id="KW-0805">Transcription regulation</keyword>
<dbReference type="SMART" id="SM00980">
    <property type="entry name" value="THAP"/>
    <property type="match status" value="1"/>
</dbReference>
<keyword evidence="10" id="KW-0539">Nucleus</keyword>
<feature type="compositionally biased region" description="Basic and acidic residues" evidence="13">
    <location>
        <begin position="140"/>
        <end position="157"/>
    </location>
</feature>
<dbReference type="InterPro" id="IPR038441">
    <property type="entry name" value="THAP_Znf_sf"/>
</dbReference>
<evidence type="ECO:0000256" key="1">
    <source>
        <dbReference type="ARBA" id="ARBA00004642"/>
    </source>
</evidence>
<dbReference type="GeneID" id="106820451"/>
<keyword evidence="7" id="KW-0175">Coiled coil</keyword>
<evidence type="ECO:0000313" key="15">
    <source>
        <dbReference type="Proteomes" id="UP000695022"/>
    </source>
</evidence>
<feature type="region of interest" description="Disordered" evidence="13">
    <location>
        <begin position="112"/>
        <end position="165"/>
    </location>
</feature>
<evidence type="ECO:0000256" key="2">
    <source>
        <dbReference type="ARBA" id="ARBA00006177"/>
    </source>
</evidence>
<evidence type="ECO:0000259" key="14">
    <source>
        <dbReference type="PROSITE" id="PS50950"/>
    </source>
</evidence>
<dbReference type="SUPFAM" id="SSF57716">
    <property type="entry name" value="Glucocorticoid receptor-like (DNA-binding domain)"/>
    <property type="match status" value="1"/>
</dbReference>
<keyword evidence="5" id="KW-0862">Zinc</keyword>